<dbReference type="EMBL" id="CP003364">
    <property type="protein sequence ID" value="AGA30274.1"/>
    <property type="molecule type" value="Genomic_DNA"/>
</dbReference>
<accession>L0DLK9</accession>
<name>L0DLK9_SINAD</name>
<dbReference type="AlphaFoldDB" id="L0DLK9"/>
<dbReference type="Proteomes" id="UP000010798">
    <property type="component" value="Chromosome"/>
</dbReference>
<dbReference type="OrthoDB" id="291697at2"/>
<proteinExistence type="predicted"/>
<sequence length="143" mass="16100">MRWRPGSLSLTISGLLLLFNSGCREELGPEQFETTQVSGIIRISGRSAQKDWKGWIEFIPIDGTVGKLRSAPIRPDGSFEADRVAVGWNQIGLVNVPVHPDQARKFHPFSSPIRRMIPHGRSEIEIDLYVEEIKDQKAALKRP</sequence>
<organism evidence="1 2">
    <name type="scientific">Singulisphaera acidiphila (strain ATCC BAA-1392 / DSM 18658 / VKM B-2454 / MOB10)</name>
    <dbReference type="NCBI Taxonomy" id="886293"/>
    <lineage>
        <taxon>Bacteria</taxon>
        <taxon>Pseudomonadati</taxon>
        <taxon>Planctomycetota</taxon>
        <taxon>Planctomycetia</taxon>
        <taxon>Isosphaerales</taxon>
        <taxon>Isosphaeraceae</taxon>
        <taxon>Singulisphaera</taxon>
    </lineage>
</organism>
<evidence type="ECO:0000313" key="1">
    <source>
        <dbReference type="EMBL" id="AGA30274.1"/>
    </source>
</evidence>
<reference evidence="1 2" key="1">
    <citation type="submission" date="2012-02" db="EMBL/GenBank/DDBJ databases">
        <title>Complete sequence of chromosome of Singulisphaera acidiphila DSM 18658.</title>
        <authorList>
            <consortium name="US DOE Joint Genome Institute (JGI-PGF)"/>
            <person name="Lucas S."/>
            <person name="Copeland A."/>
            <person name="Lapidus A."/>
            <person name="Glavina del Rio T."/>
            <person name="Dalin E."/>
            <person name="Tice H."/>
            <person name="Bruce D."/>
            <person name="Goodwin L."/>
            <person name="Pitluck S."/>
            <person name="Peters L."/>
            <person name="Ovchinnikova G."/>
            <person name="Chertkov O."/>
            <person name="Kyrpides N."/>
            <person name="Mavromatis K."/>
            <person name="Ivanova N."/>
            <person name="Brettin T."/>
            <person name="Detter J.C."/>
            <person name="Han C."/>
            <person name="Larimer F."/>
            <person name="Land M."/>
            <person name="Hauser L."/>
            <person name="Markowitz V."/>
            <person name="Cheng J.-F."/>
            <person name="Hugenholtz P."/>
            <person name="Woyke T."/>
            <person name="Wu D."/>
            <person name="Tindall B."/>
            <person name="Pomrenke H."/>
            <person name="Brambilla E."/>
            <person name="Klenk H.-P."/>
            <person name="Eisen J.A."/>
        </authorList>
    </citation>
    <scope>NUCLEOTIDE SEQUENCE [LARGE SCALE GENOMIC DNA]</scope>
    <source>
        <strain evidence="2">ATCC BAA-1392 / DSM 18658 / VKM B-2454 / MOB10</strain>
    </source>
</reference>
<dbReference type="KEGG" id="saci:Sinac_6175"/>
<evidence type="ECO:0000313" key="2">
    <source>
        <dbReference type="Proteomes" id="UP000010798"/>
    </source>
</evidence>
<dbReference type="HOGENOM" id="CLU_1804901_0_0_0"/>
<keyword evidence="2" id="KW-1185">Reference proteome</keyword>
<dbReference type="RefSeq" id="WP_015249360.1">
    <property type="nucleotide sequence ID" value="NC_019892.1"/>
</dbReference>
<protein>
    <submittedName>
        <fullName evidence="1">Uncharacterized protein</fullName>
    </submittedName>
</protein>
<gene>
    <name evidence="1" type="ordered locus">Sinac_6175</name>
</gene>
<dbReference type="STRING" id="886293.Sinac_6175"/>